<gene>
    <name evidence="1" type="ORF">HNW77_17425</name>
</gene>
<evidence type="ECO:0000313" key="1">
    <source>
        <dbReference type="EMBL" id="NPC68108.1"/>
    </source>
</evidence>
<protein>
    <recommendedName>
        <fullName evidence="3">Autotransporter outer membrane beta-barrel domain-containing protein</fullName>
    </recommendedName>
</protein>
<feature type="non-terminal residue" evidence="1">
    <location>
        <position position="1"/>
    </location>
</feature>
<accession>A0ABX2AIX6</accession>
<dbReference type="Proteomes" id="UP000623090">
    <property type="component" value="Unassembled WGS sequence"/>
</dbReference>
<dbReference type="EMBL" id="JABJWC010000122">
    <property type="protein sequence ID" value="NPC68108.1"/>
    <property type="molecule type" value="Genomic_DNA"/>
</dbReference>
<evidence type="ECO:0000313" key="2">
    <source>
        <dbReference type="Proteomes" id="UP000623090"/>
    </source>
</evidence>
<sequence>VSITNSGTIESTAGGQAIDLNDFVGPDNTSTITNNAGGLIKSDDADGIRPGANATVINAGTIYADGATGDSHDGIDFQDAPTGTVINEAGGLISGKRHGITGDGYVDVYNAAGATIIGRNGSGVGSDGTGKVVNYGTIIGGYDGSGTGDGDGIDIDNDAIVDNY</sequence>
<feature type="non-terminal residue" evidence="1">
    <location>
        <position position="164"/>
    </location>
</feature>
<name>A0ABX2AIX6_9PROT</name>
<proteinExistence type="predicted"/>
<evidence type="ECO:0008006" key="3">
    <source>
        <dbReference type="Google" id="ProtNLM"/>
    </source>
</evidence>
<keyword evidence="2" id="KW-1185">Reference proteome</keyword>
<organism evidence="1 2">
    <name type="scientific">Komagataeibacter melomenusus</name>
    <dbReference type="NCBI Taxonomy" id="2766578"/>
    <lineage>
        <taxon>Bacteria</taxon>
        <taxon>Pseudomonadati</taxon>
        <taxon>Pseudomonadota</taxon>
        <taxon>Alphaproteobacteria</taxon>
        <taxon>Acetobacterales</taxon>
        <taxon>Acetobacteraceae</taxon>
        <taxon>Komagataeibacter</taxon>
    </lineage>
</organism>
<comment type="caution">
    <text evidence="1">The sequence shown here is derived from an EMBL/GenBank/DDBJ whole genome shotgun (WGS) entry which is preliminary data.</text>
</comment>
<reference evidence="1 2" key="1">
    <citation type="journal article" date="2020" name="Microorganisms">
        <title>Description of Komagataeibacter melaceti sp. nov. and Komagataeibacter melomenusus sp. nov. Isolated from Apple Cider Vinegar.</title>
        <authorList>
            <person name="Maric L."/>
            <person name="Cleenwerck I."/>
            <person name="Accetto T."/>
            <person name="Vandamme P."/>
            <person name="Trcek J."/>
        </authorList>
    </citation>
    <scope>NUCLEOTIDE SEQUENCE [LARGE SCALE GENOMIC DNA]</scope>
    <source>
        <strain evidence="1 2">AV436</strain>
    </source>
</reference>